<dbReference type="RefSeq" id="WP_029493674.1">
    <property type="nucleotide sequence ID" value="NZ_ATKF01000098.1"/>
</dbReference>
<proteinExistence type="inferred from homology"/>
<dbReference type="Pfam" id="PF02659">
    <property type="entry name" value="Mntp"/>
    <property type="match status" value="1"/>
</dbReference>
<dbReference type="HAMAP" id="MF_01521">
    <property type="entry name" value="MntP_pump"/>
    <property type="match status" value="1"/>
</dbReference>
<evidence type="ECO:0000256" key="4">
    <source>
        <dbReference type="ARBA" id="ARBA00022989"/>
    </source>
</evidence>
<evidence type="ECO:0000313" key="10">
    <source>
        <dbReference type="Proteomes" id="UP000063275"/>
    </source>
</evidence>
<keyword evidence="2 8" id="KW-1003">Cell membrane</keyword>
<feature type="transmembrane region" description="Helical" evidence="8">
    <location>
        <begin position="38"/>
        <end position="63"/>
    </location>
</feature>
<dbReference type="PANTHER" id="PTHR35529:SF1">
    <property type="entry name" value="MANGANESE EFFLUX PUMP MNTP-RELATED"/>
    <property type="match status" value="1"/>
</dbReference>
<keyword evidence="6 8" id="KW-0472">Membrane</keyword>
<keyword evidence="4 8" id="KW-1133">Transmembrane helix</keyword>
<feature type="transmembrane region" description="Helical" evidence="8">
    <location>
        <begin position="69"/>
        <end position="86"/>
    </location>
</feature>
<evidence type="ECO:0000256" key="8">
    <source>
        <dbReference type="HAMAP-Rule" id="MF_01521"/>
    </source>
</evidence>
<dbReference type="InterPro" id="IPR022929">
    <property type="entry name" value="Put_MntP"/>
</dbReference>
<evidence type="ECO:0000256" key="5">
    <source>
        <dbReference type="ARBA" id="ARBA00023065"/>
    </source>
</evidence>
<feature type="transmembrane region" description="Helical" evidence="8">
    <location>
        <begin position="166"/>
        <end position="182"/>
    </location>
</feature>
<comment type="similarity">
    <text evidence="8">Belongs to the MntP (TC 9.B.29) family.</text>
</comment>
<evidence type="ECO:0000256" key="7">
    <source>
        <dbReference type="ARBA" id="ARBA00023211"/>
    </source>
</evidence>
<protein>
    <recommendedName>
        <fullName evidence="8">Putative manganese efflux pump MntP</fullName>
    </recommendedName>
</protein>
<dbReference type="PANTHER" id="PTHR35529">
    <property type="entry name" value="MANGANESE EFFLUX PUMP MNTP-RELATED"/>
    <property type="match status" value="1"/>
</dbReference>
<evidence type="ECO:0000256" key="2">
    <source>
        <dbReference type="ARBA" id="ARBA00022475"/>
    </source>
</evidence>
<accession>A0A0S2ZJS8</accession>
<evidence type="ECO:0000256" key="6">
    <source>
        <dbReference type="ARBA" id="ARBA00023136"/>
    </source>
</evidence>
<keyword evidence="1 8" id="KW-0813">Transport</keyword>
<dbReference type="AlphaFoldDB" id="A0A0S2ZJS8"/>
<dbReference type="KEGG" id="fhw:RN87_00630"/>
<dbReference type="InterPro" id="IPR003810">
    <property type="entry name" value="Mntp/YtaF"/>
</dbReference>
<dbReference type="GO" id="GO:0005886">
    <property type="term" value="C:plasma membrane"/>
    <property type="evidence" value="ECO:0007669"/>
    <property type="project" value="UniProtKB-SubCell"/>
</dbReference>
<keyword evidence="3 8" id="KW-0812">Transmembrane</keyword>
<evidence type="ECO:0000256" key="1">
    <source>
        <dbReference type="ARBA" id="ARBA00022448"/>
    </source>
</evidence>
<dbReference type="EMBL" id="CP013331">
    <property type="protein sequence ID" value="ALQ39105.1"/>
    <property type="molecule type" value="Genomic_DNA"/>
</dbReference>
<keyword evidence="5 8" id="KW-0406">Ion transport</keyword>
<sequence length="183" mass="20235">MSTISVLITALALAMDAMSLSIYQGIASTEAQKKQNFFKIVLTFGIFQFAMALVGSLSGTLFIHYISLYSKYVSFAIFLFLGLMMLKEALKNEEMEYEEKYLDFKTLIIMGIATSLDSLLVGLTFSILPFFQTFLYTIEIGIITSIIAGLGFILGDKFGNILGQKSHFLGAGLLIFISINILL</sequence>
<dbReference type="GO" id="GO:0005384">
    <property type="term" value="F:manganese ion transmembrane transporter activity"/>
    <property type="evidence" value="ECO:0007669"/>
    <property type="project" value="UniProtKB-UniRule"/>
</dbReference>
<comment type="subcellular location">
    <subcellularLocation>
        <location evidence="8">Cell membrane</location>
        <topology evidence="8">Multi-pass membrane protein</topology>
    </subcellularLocation>
</comment>
<name>A0A0S2ZJS8_9FUSO</name>
<feature type="transmembrane region" description="Helical" evidence="8">
    <location>
        <begin position="6"/>
        <end position="26"/>
    </location>
</feature>
<dbReference type="Proteomes" id="UP000063275">
    <property type="component" value="Chromosome"/>
</dbReference>
<evidence type="ECO:0000313" key="9">
    <source>
        <dbReference type="EMBL" id="ALQ39105.1"/>
    </source>
</evidence>
<evidence type="ECO:0000256" key="3">
    <source>
        <dbReference type="ARBA" id="ARBA00022692"/>
    </source>
</evidence>
<comment type="function">
    <text evidence="8">Probably functions as a manganese efflux pump.</text>
</comment>
<dbReference type="OrthoDB" id="9811590at2"/>
<reference evidence="9 10" key="1">
    <citation type="submission" date="2015-11" db="EMBL/GenBank/DDBJ databases">
        <authorList>
            <person name="Zhang Y."/>
            <person name="Guo Z."/>
        </authorList>
    </citation>
    <scope>NUCLEOTIDE SEQUENCE [LARGE SCALE GENOMIC DNA]</scope>
    <source>
        <strain evidence="9 10">ChDC F174</strain>
    </source>
</reference>
<keyword evidence="7 8" id="KW-0464">Manganese</keyword>
<feature type="transmembrane region" description="Helical" evidence="8">
    <location>
        <begin position="134"/>
        <end position="154"/>
    </location>
</feature>
<gene>
    <name evidence="8" type="primary">mntP</name>
    <name evidence="9" type="ORF">RN87_00630</name>
</gene>
<organism evidence="9">
    <name type="scientific">Fusobacterium hwasookii ChDC F174</name>
    <dbReference type="NCBI Taxonomy" id="1307442"/>
    <lineage>
        <taxon>Bacteria</taxon>
        <taxon>Fusobacteriati</taxon>
        <taxon>Fusobacteriota</taxon>
        <taxon>Fusobacteriia</taxon>
        <taxon>Fusobacteriales</taxon>
        <taxon>Fusobacteriaceae</taxon>
        <taxon>Fusobacterium</taxon>
    </lineage>
</organism>
<feature type="transmembrane region" description="Helical" evidence="8">
    <location>
        <begin position="107"/>
        <end position="128"/>
    </location>
</feature>